<sequence>MASGPDKTARDPRLKKARDNANGRKRDAMNNDKSARKAVPALKALQSRRIRRKLKVSVDDLETTEEDARVLERTKSKVGFSHNAAERREISEKRLSHFQEVGGRREAQRQFWDNMKDRIARRLAKTERDD</sequence>
<feature type="compositionally biased region" description="Basic and acidic residues" evidence="1">
    <location>
        <begin position="7"/>
        <end position="35"/>
    </location>
</feature>
<protein>
    <submittedName>
        <fullName evidence="2">Uncharacterized protein</fullName>
    </submittedName>
</protein>
<dbReference type="Proteomes" id="UP000199441">
    <property type="component" value="Unassembled WGS sequence"/>
</dbReference>
<organism evidence="2 3">
    <name type="scientific">Litoreibacter albidus</name>
    <dbReference type="NCBI Taxonomy" id="670155"/>
    <lineage>
        <taxon>Bacteria</taxon>
        <taxon>Pseudomonadati</taxon>
        <taxon>Pseudomonadota</taxon>
        <taxon>Alphaproteobacteria</taxon>
        <taxon>Rhodobacterales</taxon>
        <taxon>Roseobacteraceae</taxon>
        <taxon>Litoreibacter</taxon>
    </lineage>
</organism>
<dbReference type="RefSeq" id="WP_089945380.1">
    <property type="nucleotide sequence ID" value="NZ_FNOI01000001.1"/>
</dbReference>
<accession>A0A1H2TAD3</accession>
<proteinExistence type="predicted"/>
<feature type="region of interest" description="Disordered" evidence="1">
    <location>
        <begin position="1"/>
        <end position="36"/>
    </location>
</feature>
<name>A0A1H2TAD3_9RHOB</name>
<reference evidence="3" key="1">
    <citation type="submission" date="2016-10" db="EMBL/GenBank/DDBJ databases">
        <authorList>
            <person name="Varghese N."/>
            <person name="Submissions S."/>
        </authorList>
    </citation>
    <scope>NUCLEOTIDE SEQUENCE [LARGE SCALE GENOMIC DNA]</scope>
    <source>
        <strain evidence="3">DSM 26922</strain>
    </source>
</reference>
<evidence type="ECO:0000313" key="2">
    <source>
        <dbReference type="EMBL" id="SDW40851.1"/>
    </source>
</evidence>
<dbReference type="STRING" id="670155.SAMN04488001_1108"/>
<dbReference type="AlphaFoldDB" id="A0A1H2TAD3"/>
<dbReference type="EMBL" id="FNOI01000001">
    <property type="protein sequence ID" value="SDW40851.1"/>
    <property type="molecule type" value="Genomic_DNA"/>
</dbReference>
<evidence type="ECO:0000313" key="3">
    <source>
        <dbReference type="Proteomes" id="UP000199441"/>
    </source>
</evidence>
<gene>
    <name evidence="2" type="ORF">SAMN04488001_1108</name>
</gene>
<evidence type="ECO:0000256" key="1">
    <source>
        <dbReference type="SAM" id="MobiDB-lite"/>
    </source>
</evidence>
<keyword evidence="3" id="KW-1185">Reference proteome</keyword>